<evidence type="ECO:0000313" key="2">
    <source>
        <dbReference type="Proteomes" id="UP000528286"/>
    </source>
</evidence>
<dbReference type="EMBL" id="JACIEZ010000002">
    <property type="protein sequence ID" value="MBB4064053.1"/>
    <property type="molecule type" value="Genomic_DNA"/>
</dbReference>
<dbReference type="AlphaFoldDB" id="A0A7W6J537"/>
<dbReference type="RefSeq" id="WP_183365295.1">
    <property type="nucleotide sequence ID" value="NZ_JACIEZ010000002.1"/>
</dbReference>
<comment type="caution">
    <text evidence="1">The sequence shown here is derived from an EMBL/GenBank/DDBJ whole genome shotgun (WGS) entry which is preliminary data.</text>
</comment>
<dbReference type="Proteomes" id="UP000528286">
    <property type="component" value="Unassembled WGS sequence"/>
</dbReference>
<proteinExistence type="predicted"/>
<gene>
    <name evidence="1" type="ORF">GGR23_001230</name>
</gene>
<reference evidence="1 2" key="1">
    <citation type="submission" date="2020-08" db="EMBL/GenBank/DDBJ databases">
        <title>Genomic Encyclopedia of Type Strains, Phase IV (KMG-IV): sequencing the most valuable type-strain genomes for metagenomic binning, comparative biology and taxonomic classification.</title>
        <authorList>
            <person name="Goeker M."/>
        </authorList>
    </citation>
    <scope>NUCLEOTIDE SEQUENCE [LARGE SCALE GENOMIC DNA]</scope>
    <source>
        <strain evidence="1 2">DSM 29853</strain>
    </source>
</reference>
<accession>A0A7W6J537</accession>
<sequence length="152" mass="16677">MATPNKTAPFSGVKALMAAAGHQYEDFIFDHEGEQIIVPMRAITVFQMLRLCRRFPQLLAIFDGGEKGLMQTIVEAGDAAVAAVIACSADAEDDTEFYAWLLTAPDDVVLDLMKFAVRMTFRDEDPSVFFLKLVARLEALGLFKAAPETEAA</sequence>
<keyword evidence="2" id="KW-1185">Reference proteome</keyword>
<organism evidence="1 2">
    <name type="scientific">Gellertiella hungarica</name>
    <dbReference type="NCBI Taxonomy" id="1572859"/>
    <lineage>
        <taxon>Bacteria</taxon>
        <taxon>Pseudomonadati</taxon>
        <taxon>Pseudomonadota</taxon>
        <taxon>Alphaproteobacteria</taxon>
        <taxon>Hyphomicrobiales</taxon>
        <taxon>Rhizobiaceae</taxon>
        <taxon>Gellertiella</taxon>
    </lineage>
</organism>
<name>A0A7W6J537_9HYPH</name>
<protein>
    <submittedName>
        <fullName evidence="1">Uncharacterized protein</fullName>
    </submittedName>
</protein>
<evidence type="ECO:0000313" key="1">
    <source>
        <dbReference type="EMBL" id="MBB4064053.1"/>
    </source>
</evidence>